<gene>
    <name evidence="2" type="ORF">CLUMA_CG016800</name>
</gene>
<reference evidence="2 3" key="1">
    <citation type="submission" date="2015-04" db="EMBL/GenBank/DDBJ databases">
        <authorList>
            <person name="Syromyatnikov M.Y."/>
            <person name="Popov V.N."/>
        </authorList>
    </citation>
    <scope>NUCLEOTIDE SEQUENCE [LARGE SCALE GENOMIC DNA]</scope>
</reference>
<evidence type="ECO:0000313" key="3">
    <source>
        <dbReference type="Proteomes" id="UP000183832"/>
    </source>
</evidence>
<feature type="transmembrane region" description="Helical" evidence="1">
    <location>
        <begin position="47"/>
        <end position="67"/>
    </location>
</feature>
<dbReference type="AlphaFoldDB" id="A0A1J1IU42"/>
<name>A0A1J1IU42_9DIPT</name>
<evidence type="ECO:0000256" key="1">
    <source>
        <dbReference type="SAM" id="Phobius"/>
    </source>
</evidence>
<sequence length="75" mass="8645">MNKLSHIIPYLMVEQCGGSKVVHLKVVDVCKFRYQQHCDFNKVPMKLLNYLIAMHFVSCHCTLGMVYDVFGKVVP</sequence>
<organism evidence="2 3">
    <name type="scientific">Clunio marinus</name>
    <dbReference type="NCBI Taxonomy" id="568069"/>
    <lineage>
        <taxon>Eukaryota</taxon>
        <taxon>Metazoa</taxon>
        <taxon>Ecdysozoa</taxon>
        <taxon>Arthropoda</taxon>
        <taxon>Hexapoda</taxon>
        <taxon>Insecta</taxon>
        <taxon>Pterygota</taxon>
        <taxon>Neoptera</taxon>
        <taxon>Endopterygota</taxon>
        <taxon>Diptera</taxon>
        <taxon>Nematocera</taxon>
        <taxon>Chironomoidea</taxon>
        <taxon>Chironomidae</taxon>
        <taxon>Clunio</taxon>
    </lineage>
</organism>
<evidence type="ECO:0000313" key="2">
    <source>
        <dbReference type="EMBL" id="CRL03741.1"/>
    </source>
</evidence>
<proteinExistence type="predicted"/>
<dbReference type="EMBL" id="CVRI01000059">
    <property type="protein sequence ID" value="CRL03741.1"/>
    <property type="molecule type" value="Genomic_DNA"/>
</dbReference>
<dbReference type="Proteomes" id="UP000183832">
    <property type="component" value="Unassembled WGS sequence"/>
</dbReference>
<keyword evidence="1" id="KW-0472">Membrane</keyword>
<keyword evidence="3" id="KW-1185">Reference proteome</keyword>
<accession>A0A1J1IU42</accession>
<keyword evidence="1" id="KW-1133">Transmembrane helix</keyword>
<keyword evidence="1" id="KW-0812">Transmembrane</keyword>
<protein>
    <submittedName>
        <fullName evidence="2">CLUMA_CG016800, isoform A</fullName>
    </submittedName>
</protein>